<evidence type="ECO:0000259" key="6">
    <source>
        <dbReference type="PROSITE" id="PS50111"/>
    </source>
</evidence>
<dbReference type="GO" id="GO:0016020">
    <property type="term" value="C:membrane"/>
    <property type="evidence" value="ECO:0007669"/>
    <property type="project" value="UniProtKB-SubCell"/>
</dbReference>
<feature type="domain" description="Methyl-accepting transducer" evidence="6">
    <location>
        <begin position="495"/>
        <end position="724"/>
    </location>
</feature>
<dbReference type="GO" id="GO:0007165">
    <property type="term" value="P:signal transduction"/>
    <property type="evidence" value="ECO:0007669"/>
    <property type="project" value="UniProtKB-KW"/>
</dbReference>
<evidence type="ECO:0000313" key="9">
    <source>
        <dbReference type="Proteomes" id="UP000199093"/>
    </source>
</evidence>
<keyword evidence="9" id="KW-1185">Reference proteome</keyword>
<feature type="transmembrane region" description="Helical" evidence="5">
    <location>
        <begin position="351"/>
        <end position="374"/>
    </location>
</feature>
<sequence length="784" mass="82911">MSAKVQKPLRFWRRLRLIHKMPMMIGLPCLLCTMLVGGMVYHLAAEQLRRQQENGFRQLLGEREKALQGWLESIGSDLTVLATTPSVREALQRFSAAWERMGEDPGALLTAAYIDENPHPVGKKDELDVASDGSAWSRSHKDYHPGLRSFQRQGGYYDLFLFDEHGNLVYSVFKERDFATNVLTGPHAQSGLGDVFRAAAAGMEGEVYHSDVAAYEPSAGAAAKFAATPIFGRAGRPLGVVALQVPLDRMAQVLDSSSLLGLTGRVYAVSEDGQALNAIGAAQSYQTLAPLPATPQILAAAEGRTVTLRGSVGLSGQPVVSLTSVLNLAGTQWGFVLEQDLSEAEAGPATLWRLTVIGLALASAVVLILAFLVARMVTRRIALMARGVQNMSGGDFDGLRQEVLAPDELGDIARALDGFRAELVSGQAAAAAQDHHLAQQREVTDRLSAALSELARGKLTCRLETPMGEAYEPLRRDFNATVDALRDIVADLHSGAAAIGESASGLSSGTDQLSRRTETQAATLEQTAAAMEEMASTSRSTAEGAGAIVAAIDAARREAERGEEVRGRTFAAMAGIETSSQQIGQIIRVMEDIAFQTNLLALNAGVEAARAGEVGRGFAVVASEVRALAQRSSESAAEIRSLVASSGATVSAGVKLVSEMGQSIETILAQITAAAEKVRDIAMSAGEQATATTEINSGIAMLDEVTQQNAAMAEQSAAATLELLGHARRLGDLVARFDSGNEAGLSTAAAAWQVDAAQDRSLPPPVPMALPMRQAAGSAVWQEF</sequence>
<evidence type="ECO:0000256" key="1">
    <source>
        <dbReference type="ARBA" id="ARBA00004370"/>
    </source>
</evidence>
<dbReference type="PROSITE" id="PS50111">
    <property type="entry name" value="CHEMOTAXIS_TRANSDUC_2"/>
    <property type="match status" value="1"/>
</dbReference>
<evidence type="ECO:0000259" key="7">
    <source>
        <dbReference type="PROSITE" id="PS50885"/>
    </source>
</evidence>
<keyword evidence="5" id="KW-0812">Transmembrane</keyword>
<dbReference type="PANTHER" id="PTHR43531:SF11">
    <property type="entry name" value="METHYL-ACCEPTING CHEMOTAXIS PROTEIN 3"/>
    <property type="match status" value="1"/>
</dbReference>
<dbReference type="STRING" id="555512.SAMN04487993_1002181"/>
<dbReference type="PANTHER" id="PTHR43531">
    <property type="entry name" value="PROTEIN ICFG"/>
    <property type="match status" value="1"/>
</dbReference>
<evidence type="ECO:0000313" key="8">
    <source>
        <dbReference type="EMBL" id="SDI23580.1"/>
    </source>
</evidence>
<dbReference type="InterPro" id="IPR004089">
    <property type="entry name" value="MCPsignal_dom"/>
</dbReference>
<feature type="domain" description="HAMP" evidence="7">
    <location>
        <begin position="445"/>
        <end position="490"/>
    </location>
</feature>
<dbReference type="CDD" id="cd11386">
    <property type="entry name" value="MCP_signal"/>
    <property type="match status" value="1"/>
</dbReference>
<evidence type="ECO:0000256" key="4">
    <source>
        <dbReference type="PROSITE-ProRule" id="PRU00284"/>
    </source>
</evidence>
<dbReference type="Proteomes" id="UP000199093">
    <property type="component" value="Unassembled WGS sequence"/>
</dbReference>
<dbReference type="SUPFAM" id="SSF58104">
    <property type="entry name" value="Methyl-accepting chemotaxis protein (MCP) signaling domain"/>
    <property type="match status" value="1"/>
</dbReference>
<dbReference type="AlphaFoldDB" id="A0A1G8IYR7"/>
<evidence type="ECO:0000256" key="2">
    <source>
        <dbReference type="ARBA" id="ARBA00022500"/>
    </source>
</evidence>
<dbReference type="Gene3D" id="6.10.340.10">
    <property type="match status" value="1"/>
</dbReference>
<dbReference type="GO" id="GO:0006935">
    <property type="term" value="P:chemotaxis"/>
    <property type="evidence" value="ECO:0007669"/>
    <property type="project" value="UniProtKB-KW"/>
</dbReference>
<dbReference type="Pfam" id="PF00015">
    <property type="entry name" value="MCPsignal"/>
    <property type="match status" value="1"/>
</dbReference>
<comment type="similarity">
    <text evidence="3">Belongs to the methyl-accepting chemotaxis (MCP) protein family.</text>
</comment>
<accession>A0A1G8IYR7</accession>
<dbReference type="PROSITE" id="PS50885">
    <property type="entry name" value="HAMP"/>
    <property type="match status" value="2"/>
</dbReference>
<organism evidence="8 9">
    <name type="scientific">Salipiger marinus</name>
    <dbReference type="NCBI Taxonomy" id="555512"/>
    <lineage>
        <taxon>Bacteria</taxon>
        <taxon>Pseudomonadati</taxon>
        <taxon>Pseudomonadota</taxon>
        <taxon>Alphaproteobacteria</taxon>
        <taxon>Rhodobacterales</taxon>
        <taxon>Roseobacteraceae</taxon>
        <taxon>Salipiger</taxon>
    </lineage>
</organism>
<keyword evidence="2" id="KW-0145">Chemotaxis</keyword>
<dbReference type="SMART" id="SM00283">
    <property type="entry name" value="MA"/>
    <property type="match status" value="1"/>
</dbReference>
<dbReference type="InterPro" id="IPR003660">
    <property type="entry name" value="HAMP_dom"/>
</dbReference>
<evidence type="ECO:0000256" key="5">
    <source>
        <dbReference type="SAM" id="Phobius"/>
    </source>
</evidence>
<dbReference type="CDD" id="cd06225">
    <property type="entry name" value="HAMP"/>
    <property type="match status" value="1"/>
</dbReference>
<dbReference type="EMBL" id="FNEJ01000002">
    <property type="protein sequence ID" value="SDI23580.1"/>
    <property type="molecule type" value="Genomic_DNA"/>
</dbReference>
<dbReference type="SMART" id="SM00304">
    <property type="entry name" value="HAMP"/>
    <property type="match status" value="2"/>
</dbReference>
<keyword evidence="5" id="KW-0472">Membrane</keyword>
<keyword evidence="5" id="KW-1133">Transmembrane helix</keyword>
<dbReference type="InterPro" id="IPR051310">
    <property type="entry name" value="MCP_chemotaxis"/>
</dbReference>
<keyword evidence="4" id="KW-0807">Transducer</keyword>
<dbReference type="Gene3D" id="1.10.287.950">
    <property type="entry name" value="Methyl-accepting chemotaxis protein"/>
    <property type="match status" value="1"/>
</dbReference>
<feature type="domain" description="HAMP" evidence="7">
    <location>
        <begin position="375"/>
        <end position="428"/>
    </location>
</feature>
<proteinExistence type="inferred from homology"/>
<comment type="subcellular location">
    <subcellularLocation>
        <location evidence="1">Membrane</location>
    </subcellularLocation>
</comment>
<protein>
    <submittedName>
        <fullName evidence="8">Methyl-accepting chemotaxis protein</fullName>
    </submittedName>
</protein>
<evidence type="ECO:0000256" key="3">
    <source>
        <dbReference type="ARBA" id="ARBA00029447"/>
    </source>
</evidence>
<reference evidence="8 9" key="1">
    <citation type="submission" date="2016-10" db="EMBL/GenBank/DDBJ databases">
        <authorList>
            <person name="de Groot N.N."/>
        </authorList>
    </citation>
    <scope>NUCLEOTIDE SEQUENCE [LARGE SCALE GENOMIC DNA]</scope>
    <source>
        <strain evidence="8 9">DSM 26424</strain>
    </source>
</reference>
<dbReference type="Pfam" id="PF00672">
    <property type="entry name" value="HAMP"/>
    <property type="match status" value="1"/>
</dbReference>
<gene>
    <name evidence="8" type="ORF">SAMN04487993_1002181</name>
</gene>
<dbReference type="FunFam" id="1.10.287.950:FF:000001">
    <property type="entry name" value="Methyl-accepting chemotaxis sensory transducer"/>
    <property type="match status" value="1"/>
</dbReference>
<name>A0A1G8IYR7_9RHOB</name>